<dbReference type="RefSeq" id="WP_239673568.1">
    <property type="nucleotide sequence ID" value="NZ_CP049742.1"/>
</dbReference>
<dbReference type="PANTHER" id="PTHR32243">
    <property type="entry name" value="MALTOSE TRANSPORT SYSTEM PERMEASE-RELATED"/>
    <property type="match status" value="1"/>
</dbReference>
<comment type="subcellular location">
    <subcellularLocation>
        <location evidence="1 8">Cell membrane</location>
        <topology evidence="1 8">Multi-pass membrane protein</topology>
    </subcellularLocation>
</comment>
<keyword evidence="6 8" id="KW-1133">Transmembrane helix</keyword>
<organism evidence="10 11">
    <name type="scientific">Mangrovibacillus cuniculi</name>
    <dbReference type="NCBI Taxonomy" id="2593652"/>
    <lineage>
        <taxon>Bacteria</taxon>
        <taxon>Bacillati</taxon>
        <taxon>Bacillota</taxon>
        <taxon>Bacilli</taxon>
        <taxon>Bacillales</taxon>
        <taxon>Bacillaceae</taxon>
        <taxon>Mangrovibacillus</taxon>
    </lineage>
</organism>
<feature type="transmembrane region" description="Helical" evidence="8">
    <location>
        <begin position="138"/>
        <end position="159"/>
    </location>
</feature>
<evidence type="ECO:0000256" key="4">
    <source>
        <dbReference type="ARBA" id="ARBA00022597"/>
    </source>
</evidence>
<reference evidence="10 11" key="1">
    <citation type="submission" date="2019-07" db="EMBL/GenBank/DDBJ databases">
        <title>Genome sequence of 2 isolates from Red Sea Mangroves.</title>
        <authorList>
            <person name="Sefrji F."/>
            <person name="Michoud G."/>
            <person name="Merlino G."/>
            <person name="Daffonchio D."/>
        </authorList>
    </citation>
    <scope>NUCLEOTIDE SEQUENCE [LARGE SCALE GENOMIC DNA]</scope>
    <source>
        <strain evidence="10 11">R1DC41</strain>
    </source>
</reference>
<feature type="transmembrane region" description="Helical" evidence="8">
    <location>
        <begin position="79"/>
        <end position="98"/>
    </location>
</feature>
<comment type="similarity">
    <text evidence="8">Belongs to the binding-protein-dependent transport system permease family.</text>
</comment>
<dbReference type="GO" id="GO:0005886">
    <property type="term" value="C:plasma membrane"/>
    <property type="evidence" value="ECO:0007669"/>
    <property type="project" value="UniProtKB-SubCell"/>
</dbReference>
<accession>A0A7S8CA35</accession>
<evidence type="ECO:0000259" key="9">
    <source>
        <dbReference type="PROSITE" id="PS50928"/>
    </source>
</evidence>
<evidence type="ECO:0000313" key="11">
    <source>
        <dbReference type="Proteomes" id="UP000593626"/>
    </source>
</evidence>
<dbReference type="PANTHER" id="PTHR32243:SF34">
    <property type="entry name" value="GALACTOOLIGOSACCHARIDES TRANSPORT SYSTEM PERMEASE PROTEIN GANQ"/>
    <property type="match status" value="1"/>
</dbReference>
<dbReference type="GO" id="GO:0042956">
    <property type="term" value="P:maltodextrin transmembrane transport"/>
    <property type="evidence" value="ECO:0007669"/>
    <property type="project" value="TreeGrafter"/>
</dbReference>
<evidence type="ECO:0000313" key="10">
    <source>
        <dbReference type="EMBL" id="QPC46046.1"/>
    </source>
</evidence>
<evidence type="ECO:0000256" key="1">
    <source>
        <dbReference type="ARBA" id="ARBA00004651"/>
    </source>
</evidence>
<keyword evidence="7 8" id="KW-0472">Membrane</keyword>
<feature type="transmembrane region" description="Helical" evidence="8">
    <location>
        <begin position="197"/>
        <end position="220"/>
    </location>
</feature>
<dbReference type="InterPro" id="IPR050901">
    <property type="entry name" value="BP-dep_ABC_trans_perm"/>
</dbReference>
<proteinExistence type="inferred from homology"/>
<dbReference type="PROSITE" id="PS50928">
    <property type="entry name" value="ABC_TM1"/>
    <property type="match status" value="1"/>
</dbReference>
<evidence type="ECO:0000256" key="3">
    <source>
        <dbReference type="ARBA" id="ARBA00022475"/>
    </source>
</evidence>
<protein>
    <submittedName>
        <fullName evidence="10">Sugar ABC transporter permease</fullName>
    </submittedName>
</protein>
<feature type="domain" description="ABC transmembrane type-1" evidence="9">
    <location>
        <begin position="73"/>
        <end position="265"/>
    </location>
</feature>
<feature type="transmembrane region" description="Helical" evidence="8">
    <location>
        <begin position="240"/>
        <end position="263"/>
    </location>
</feature>
<dbReference type="AlphaFoldDB" id="A0A7S8CA35"/>
<keyword evidence="3" id="KW-1003">Cell membrane</keyword>
<evidence type="ECO:0000256" key="6">
    <source>
        <dbReference type="ARBA" id="ARBA00022989"/>
    </source>
</evidence>
<dbReference type="FunFam" id="1.10.3720.10:FF:000034">
    <property type="entry name" value="Sugar ABC transporter permease"/>
    <property type="match status" value="1"/>
</dbReference>
<evidence type="ECO:0000256" key="5">
    <source>
        <dbReference type="ARBA" id="ARBA00022692"/>
    </source>
</evidence>
<evidence type="ECO:0000256" key="2">
    <source>
        <dbReference type="ARBA" id="ARBA00022448"/>
    </source>
</evidence>
<sequence length="280" mass="31026">MSYKTQKIVRLTLSYLVVAFMFAIILYPLAWIIGSSFNPGQSLSGSSIIPENATLAHYEKLFDREQSDYLIWYANSLKISTLTMIFTVIMVSFTAYAFSRYRFVGRKNGLLTFLILQMIPNFAALIAIFILARLTGLLNTHLGLILFYVGGAIPMNTWLMKGYLDTIPKELDESAKIDGAGHLRIFIQIVMPLAKPIIAVIALFSFIAPFTDFIVASILLRSESKYTLAVGLYNMVAKQFGAEFTTFAAGSVLIAIPIAILFLSFQRYFVSGLTAGGTKG</sequence>
<dbReference type="CDD" id="cd06261">
    <property type="entry name" value="TM_PBP2"/>
    <property type="match status" value="1"/>
</dbReference>
<keyword evidence="2 8" id="KW-0813">Transport</keyword>
<keyword evidence="11" id="KW-1185">Reference proteome</keyword>
<dbReference type="InterPro" id="IPR000515">
    <property type="entry name" value="MetI-like"/>
</dbReference>
<feature type="transmembrane region" description="Helical" evidence="8">
    <location>
        <begin position="12"/>
        <end position="33"/>
    </location>
</feature>
<dbReference type="EMBL" id="CP049742">
    <property type="protein sequence ID" value="QPC46046.1"/>
    <property type="molecule type" value="Genomic_DNA"/>
</dbReference>
<dbReference type="Pfam" id="PF00528">
    <property type="entry name" value="BPD_transp_1"/>
    <property type="match status" value="1"/>
</dbReference>
<keyword evidence="4" id="KW-0762">Sugar transport</keyword>
<dbReference type="SUPFAM" id="SSF161098">
    <property type="entry name" value="MetI-like"/>
    <property type="match status" value="1"/>
</dbReference>
<evidence type="ECO:0000256" key="8">
    <source>
        <dbReference type="RuleBase" id="RU363032"/>
    </source>
</evidence>
<dbReference type="KEGG" id="mcui:G8O30_03265"/>
<evidence type="ECO:0000256" key="7">
    <source>
        <dbReference type="ARBA" id="ARBA00023136"/>
    </source>
</evidence>
<dbReference type="InterPro" id="IPR035906">
    <property type="entry name" value="MetI-like_sf"/>
</dbReference>
<gene>
    <name evidence="10" type="ORF">G8O30_03265</name>
</gene>
<dbReference type="GO" id="GO:0015423">
    <property type="term" value="F:ABC-type maltose transporter activity"/>
    <property type="evidence" value="ECO:0007669"/>
    <property type="project" value="TreeGrafter"/>
</dbReference>
<keyword evidence="5 8" id="KW-0812">Transmembrane</keyword>
<dbReference type="Gene3D" id="1.10.3720.10">
    <property type="entry name" value="MetI-like"/>
    <property type="match status" value="1"/>
</dbReference>
<name>A0A7S8CA35_9BACI</name>
<dbReference type="Proteomes" id="UP000593626">
    <property type="component" value="Chromosome"/>
</dbReference>
<feature type="transmembrane region" description="Helical" evidence="8">
    <location>
        <begin position="110"/>
        <end position="132"/>
    </location>
</feature>